<keyword evidence="1" id="KW-0472">Membrane</keyword>
<dbReference type="InterPro" id="IPR036396">
    <property type="entry name" value="Cyt_P450_sf"/>
</dbReference>
<name>A0ABR3UP92_9PLEO</name>
<evidence type="ECO:0000313" key="2">
    <source>
        <dbReference type="EMBL" id="KAL1798300.1"/>
    </source>
</evidence>
<dbReference type="InterPro" id="IPR002401">
    <property type="entry name" value="Cyt_P450_E_grp-I"/>
</dbReference>
<gene>
    <name evidence="2" type="ORF">ACET3X_002337</name>
</gene>
<dbReference type="Proteomes" id="UP001578633">
    <property type="component" value="Chromosome 2"/>
</dbReference>
<evidence type="ECO:0000313" key="3">
    <source>
        <dbReference type="Proteomes" id="UP001578633"/>
    </source>
</evidence>
<sequence length="509" mass="57811">MDANTSLRMKEVGKLTVVGGFILLIITYWLIKTIYNLFFHPLASFPGPRWAAGSYLPQFYYDVVHGGQYYKKVVWMHEQYGPLVRVNPDELSLNDPFFYDKVYAGAGQKRNKSPDLTTIVRTSVISTNDHELHRQRRGYIANLFSKRSISDLESIIQSKVDKLVTRLKEANHTGEILNGPLVFGSLAVDVISHYAYGESFGNLDKPGFPCELERDVKAILMIQHVRRFFPSFDHIITRLPAWLVARVSPSMVSFVDFETRIAEYSKAALKKSQEGEEPTKPRTIFDALISSKIPAPEKTLQRLTDESSTILIAGVDTTARTLTVIMCYLILYPEILAKLRAELRPCKKATWSQLESLPYLTAVINESLRYESSFTSRFPRLLVEPLAYKDKLIPSGTIIGAMPYLLNSHPGVFPDPHVFRPERWTEAKARGEYLDKYLVTFTKGSRACLGINLAYAELYLTVAAMVQDFDLELVDSSIENITPDRDFGLAFDKNYNFGVKFKIVKVLQE</sequence>
<keyword evidence="1" id="KW-1133">Transmembrane helix</keyword>
<dbReference type="PRINTS" id="PR00463">
    <property type="entry name" value="EP450I"/>
</dbReference>
<accession>A0ABR3UP92</accession>
<evidence type="ECO:0000256" key="1">
    <source>
        <dbReference type="SAM" id="Phobius"/>
    </source>
</evidence>
<dbReference type="PRINTS" id="PR00385">
    <property type="entry name" value="P450"/>
</dbReference>
<dbReference type="EMBL" id="JBHGVX010000002">
    <property type="protein sequence ID" value="KAL1798300.1"/>
    <property type="molecule type" value="Genomic_DNA"/>
</dbReference>
<organism evidence="2 3">
    <name type="scientific">Alternaria dauci</name>
    <dbReference type="NCBI Taxonomy" id="48095"/>
    <lineage>
        <taxon>Eukaryota</taxon>
        <taxon>Fungi</taxon>
        <taxon>Dikarya</taxon>
        <taxon>Ascomycota</taxon>
        <taxon>Pezizomycotina</taxon>
        <taxon>Dothideomycetes</taxon>
        <taxon>Pleosporomycetidae</taxon>
        <taxon>Pleosporales</taxon>
        <taxon>Pleosporineae</taxon>
        <taxon>Pleosporaceae</taxon>
        <taxon>Alternaria</taxon>
        <taxon>Alternaria sect. Porri</taxon>
    </lineage>
</organism>
<dbReference type="SUPFAM" id="SSF48264">
    <property type="entry name" value="Cytochrome P450"/>
    <property type="match status" value="1"/>
</dbReference>
<dbReference type="InterPro" id="IPR050121">
    <property type="entry name" value="Cytochrome_P450_monoxygenase"/>
</dbReference>
<dbReference type="GeneID" id="96082659"/>
<protein>
    <recommendedName>
        <fullName evidence="4">Benzoate 4-monooxygenase cytochrome P450</fullName>
    </recommendedName>
</protein>
<dbReference type="PANTHER" id="PTHR24305:SF231">
    <property type="entry name" value="P450, PUTATIVE (EUROFUNG)-RELATED"/>
    <property type="match status" value="1"/>
</dbReference>
<evidence type="ECO:0008006" key="4">
    <source>
        <dbReference type="Google" id="ProtNLM"/>
    </source>
</evidence>
<dbReference type="Gene3D" id="1.10.630.10">
    <property type="entry name" value="Cytochrome P450"/>
    <property type="match status" value="1"/>
</dbReference>
<dbReference type="RefSeq" id="XP_069308884.1">
    <property type="nucleotide sequence ID" value="XM_069449069.1"/>
</dbReference>
<keyword evidence="3" id="KW-1185">Reference proteome</keyword>
<dbReference type="PANTHER" id="PTHR24305">
    <property type="entry name" value="CYTOCHROME P450"/>
    <property type="match status" value="1"/>
</dbReference>
<dbReference type="InterPro" id="IPR001128">
    <property type="entry name" value="Cyt_P450"/>
</dbReference>
<reference evidence="2 3" key="1">
    <citation type="submission" date="2024-09" db="EMBL/GenBank/DDBJ databases">
        <title>T2T genomes of carrot and Alternaria dauci and their utility for understanding host-pathogen interaction during carrot leaf blight disease.</title>
        <authorList>
            <person name="Liu W."/>
            <person name="Xu S."/>
            <person name="Ou C."/>
            <person name="Liu X."/>
            <person name="Zhuang F."/>
            <person name="Deng X.W."/>
        </authorList>
    </citation>
    <scope>NUCLEOTIDE SEQUENCE [LARGE SCALE GENOMIC DNA]</scope>
    <source>
        <strain evidence="2 3">A2016</strain>
    </source>
</reference>
<proteinExistence type="predicted"/>
<dbReference type="CDD" id="cd11062">
    <property type="entry name" value="CYP58-like"/>
    <property type="match status" value="1"/>
</dbReference>
<feature type="transmembrane region" description="Helical" evidence="1">
    <location>
        <begin position="12"/>
        <end position="31"/>
    </location>
</feature>
<dbReference type="Pfam" id="PF00067">
    <property type="entry name" value="p450"/>
    <property type="match status" value="1"/>
</dbReference>
<comment type="caution">
    <text evidence="2">The sequence shown here is derived from an EMBL/GenBank/DDBJ whole genome shotgun (WGS) entry which is preliminary data.</text>
</comment>
<keyword evidence="1" id="KW-0812">Transmembrane</keyword>